<accession>A0A242MK28</accession>
<protein>
    <submittedName>
        <fullName evidence="2">Uncharacterized protein</fullName>
    </submittedName>
</protein>
<evidence type="ECO:0000256" key="1">
    <source>
        <dbReference type="SAM" id="MobiDB-lite"/>
    </source>
</evidence>
<evidence type="ECO:0000313" key="3">
    <source>
        <dbReference type="Proteomes" id="UP000195221"/>
    </source>
</evidence>
<dbReference type="Proteomes" id="UP000195221">
    <property type="component" value="Unassembled WGS sequence"/>
</dbReference>
<proteinExistence type="predicted"/>
<gene>
    <name evidence="2" type="ORF">PAMC26577_22125</name>
</gene>
<comment type="caution">
    <text evidence="2">The sequence shown here is derived from an EMBL/GenBank/DDBJ whole genome shotgun (WGS) entry which is preliminary data.</text>
</comment>
<feature type="region of interest" description="Disordered" evidence="1">
    <location>
        <begin position="1"/>
        <end position="26"/>
    </location>
</feature>
<evidence type="ECO:0000313" key="2">
    <source>
        <dbReference type="EMBL" id="OTP71656.1"/>
    </source>
</evidence>
<organism evidence="2 3">
    <name type="scientific">Caballeronia sordidicola</name>
    <name type="common">Burkholderia sordidicola</name>
    <dbReference type="NCBI Taxonomy" id="196367"/>
    <lineage>
        <taxon>Bacteria</taxon>
        <taxon>Pseudomonadati</taxon>
        <taxon>Pseudomonadota</taxon>
        <taxon>Betaproteobacteria</taxon>
        <taxon>Burkholderiales</taxon>
        <taxon>Burkholderiaceae</taxon>
        <taxon>Caballeronia</taxon>
    </lineage>
</organism>
<feature type="compositionally biased region" description="Basic and acidic residues" evidence="1">
    <location>
        <begin position="1"/>
        <end position="11"/>
    </location>
</feature>
<dbReference type="EMBL" id="NBTZ01000100">
    <property type="protein sequence ID" value="OTP71656.1"/>
    <property type="molecule type" value="Genomic_DNA"/>
</dbReference>
<reference evidence="2 3" key="1">
    <citation type="submission" date="2017-03" db="EMBL/GenBank/DDBJ databases">
        <title>Genome analysis of strain PAMC 26577.</title>
        <authorList>
            <person name="Oh H.-M."/>
            <person name="Yang J.-A."/>
        </authorList>
    </citation>
    <scope>NUCLEOTIDE SEQUENCE [LARGE SCALE GENOMIC DNA]</scope>
    <source>
        <strain evidence="2 3">PAMC 26577</strain>
    </source>
</reference>
<dbReference type="AlphaFoldDB" id="A0A242MK28"/>
<sequence>MRACEIREESHSSLGIVTNESTDKKAADSIRNVKNAVGKLDRSVWQSAR</sequence>
<name>A0A242MK28_CABSO</name>